<dbReference type="PANTHER" id="PTHR45228:SF1">
    <property type="entry name" value="CYCLIC DI-GMP PHOSPHODIESTERASE TM_0186"/>
    <property type="match status" value="1"/>
</dbReference>
<keyword evidence="4" id="KW-1185">Reference proteome</keyword>
<evidence type="ECO:0000313" key="4">
    <source>
        <dbReference type="Proteomes" id="UP000305282"/>
    </source>
</evidence>
<dbReference type="PANTHER" id="PTHR45228">
    <property type="entry name" value="CYCLIC DI-GMP PHOSPHODIESTERASE TM_0186-RELATED"/>
    <property type="match status" value="1"/>
</dbReference>
<feature type="domain" description="HD-GYP" evidence="2">
    <location>
        <begin position="30"/>
        <end position="230"/>
    </location>
</feature>
<evidence type="ECO:0000259" key="2">
    <source>
        <dbReference type="PROSITE" id="PS51832"/>
    </source>
</evidence>
<sequence length="257" mass="27035">APASSTEPAAAGAAASAVATVVAAVLAAEPQELAGRLPDGIECLRRIAEQVDACHAPRADGRAVGRWLTEVLTVLGHAAVTRHRARLAGRLHNVGKILPPPQVLARPGPLDAEEWRLIRMHPLMGANLLAQVPGLQIEAEIIAQQREWFGGGGYPSGIAGSGIRIEARALAVCTAWAAMRGGRGGRDPLSGPAAREQLRVGRATQFDPVVVDVFLALESDRRVGLPHPGDRLTTTPAARATDRPVLDSPDRTPLSRL</sequence>
<dbReference type="SUPFAM" id="SSF109604">
    <property type="entry name" value="HD-domain/PDEase-like"/>
    <property type="match status" value="1"/>
</dbReference>
<dbReference type="InterPro" id="IPR003607">
    <property type="entry name" value="HD/PDEase_dom"/>
</dbReference>
<dbReference type="PROSITE" id="PS51832">
    <property type="entry name" value="HD_GYP"/>
    <property type="match status" value="1"/>
</dbReference>
<proteinExistence type="predicted"/>
<dbReference type="AlphaFoldDB" id="A0A4S5EIM7"/>
<comment type="caution">
    <text evidence="3">The sequence shown here is derived from an EMBL/GenBank/DDBJ whole genome shotgun (WGS) entry which is preliminary data.</text>
</comment>
<dbReference type="Pfam" id="PF13487">
    <property type="entry name" value="HD_5"/>
    <property type="match status" value="1"/>
</dbReference>
<dbReference type="EMBL" id="SSXH01000384">
    <property type="protein sequence ID" value="THJ71884.1"/>
    <property type="molecule type" value="Genomic_DNA"/>
</dbReference>
<accession>A0A4S5EIM7</accession>
<gene>
    <name evidence="3" type="ORF">E7Y31_14975</name>
</gene>
<name>A0A4S5EIM7_9ACTN</name>
<feature type="region of interest" description="Disordered" evidence="1">
    <location>
        <begin position="225"/>
        <end position="257"/>
    </location>
</feature>
<dbReference type="CDD" id="cd00077">
    <property type="entry name" value="HDc"/>
    <property type="match status" value="1"/>
</dbReference>
<feature type="non-terminal residue" evidence="3">
    <location>
        <position position="1"/>
    </location>
</feature>
<dbReference type="InterPro" id="IPR052020">
    <property type="entry name" value="Cyclic_di-GMP/3'3'-cGAMP_PDE"/>
</dbReference>
<organism evidence="3 4">
    <name type="scientific">Candidatus Frankia alpina</name>
    <dbReference type="NCBI Taxonomy" id="2699483"/>
    <lineage>
        <taxon>Bacteria</taxon>
        <taxon>Bacillati</taxon>
        <taxon>Actinomycetota</taxon>
        <taxon>Actinomycetes</taxon>
        <taxon>Frankiales</taxon>
        <taxon>Frankiaceae</taxon>
        <taxon>Frankia</taxon>
    </lineage>
</organism>
<protein>
    <submittedName>
        <fullName evidence="3">Diguanylate cyclase</fullName>
    </submittedName>
</protein>
<dbReference type="Proteomes" id="UP000305282">
    <property type="component" value="Unassembled WGS sequence"/>
</dbReference>
<evidence type="ECO:0000256" key="1">
    <source>
        <dbReference type="SAM" id="MobiDB-lite"/>
    </source>
</evidence>
<reference evidence="3 4" key="1">
    <citation type="submission" date="2019-04" db="EMBL/GenBank/DDBJ databases">
        <title>Draft genome sequences for three unisolated Alnus-infective Frankia Sp+ strains, AgTrS, AiOr and AvVan, the first sequenced Frankia strains able to sporulate in-planta.</title>
        <authorList>
            <person name="Bethencourt L."/>
            <person name="Vautrin F."/>
            <person name="Taib N."/>
            <person name="Dubost A."/>
            <person name="Castro-Garcia L."/>
            <person name="Imbaud O."/>
            <person name="Abrouk D."/>
            <person name="Fournier P."/>
            <person name="Briolay J."/>
            <person name="Nguyen A."/>
            <person name="Normand P."/>
            <person name="Fernandez M.P."/>
            <person name="Brochier-Armanet C."/>
            <person name="Herrera-Belaroussi A."/>
        </authorList>
    </citation>
    <scope>NUCLEOTIDE SEQUENCE [LARGE SCALE GENOMIC DNA]</scope>
    <source>
        <strain evidence="3 4">AvVan</strain>
    </source>
</reference>
<dbReference type="Gene3D" id="1.10.3210.10">
    <property type="entry name" value="Hypothetical protein af1432"/>
    <property type="match status" value="1"/>
</dbReference>
<dbReference type="InterPro" id="IPR037522">
    <property type="entry name" value="HD_GYP_dom"/>
</dbReference>
<evidence type="ECO:0000313" key="3">
    <source>
        <dbReference type="EMBL" id="THJ71884.1"/>
    </source>
</evidence>
<feature type="compositionally biased region" description="Basic and acidic residues" evidence="1">
    <location>
        <begin position="240"/>
        <end position="250"/>
    </location>
</feature>
<dbReference type="RefSeq" id="WP_328591838.1">
    <property type="nucleotide sequence ID" value="NZ_SSXH01000384.1"/>
</dbReference>